<sequence>MYNVAVSANDIAIKLLSKYAERRCAVSFCLPRDVRRAKKVYDEDLAIKAHKGEIGGPLSVLEGNSTFERTWEETIERALSSSLSKGKANVAKKIGCEIKLATSTTDGSHNVEFYCRLGDK</sequence>
<evidence type="ECO:0000313" key="2">
    <source>
        <dbReference type="WBParaSite" id="HCON_00027450-00001"/>
    </source>
</evidence>
<accession>A0A7I4Y0C7</accession>
<dbReference type="AlphaFoldDB" id="A0A7I4Y0C7"/>
<reference evidence="2" key="1">
    <citation type="submission" date="2020-12" db="UniProtKB">
        <authorList>
            <consortium name="WormBaseParasite"/>
        </authorList>
    </citation>
    <scope>IDENTIFICATION</scope>
    <source>
        <strain evidence="2">MHco3</strain>
    </source>
</reference>
<dbReference type="Proteomes" id="UP000025227">
    <property type="component" value="Unplaced"/>
</dbReference>
<keyword evidence="1" id="KW-1185">Reference proteome</keyword>
<name>A0A7I4Y0C7_HAECO</name>
<protein>
    <submittedName>
        <fullName evidence="2">ACPS domain-containing protein</fullName>
    </submittedName>
</protein>
<dbReference type="WBParaSite" id="HCON_00027450-00001">
    <property type="protein sequence ID" value="HCON_00027450-00001"/>
    <property type="gene ID" value="HCON_00027450"/>
</dbReference>
<organism evidence="1 2">
    <name type="scientific">Haemonchus contortus</name>
    <name type="common">Barber pole worm</name>
    <dbReference type="NCBI Taxonomy" id="6289"/>
    <lineage>
        <taxon>Eukaryota</taxon>
        <taxon>Metazoa</taxon>
        <taxon>Ecdysozoa</taxon>
        <taxon>Nematoda</taxon>
        <taxon>Chromadorea</taxon>
        <taxon>Rhabditida</taxon>
        <taxon>Rhabditina</taxon>
        <taxon>Rhabditomorpha</taxon>
        <taxon>Strongyloidea</taxon>
        <taxon>Trichostrongylidae</taxon>
        <taxon>Haemonchus</taxon>
    </lineage>
</organism>
<proteinExistence type="predicted"/>
<evidence type="ECO:0000313" key="1">
    <source>
        <dbReference type="Proteomes" id="UP000025227"/>
    </source>
</evidence>